<dbReference type="GeneID" id="7836463"/>
<keyword evidence="2" id="KW-1185">Reference proteome</keyword>
<evidence type="ECO:0000313" key="1">
    <source>
        <dbReference type="EMBL" id="EAS02567.2"/>
    </source>
</evidence>
<gene>
    <name evidence="1" type="ORF">TTHERM_00951700</name>
</gene>
<dbReference type="KEGG" id="tet:TTHERM_00951700"/>
<dbReference type="Proteomes" id="UP000009168">
    <property type="component" value="Unassembled WGS sequence"/>
</dbReference>
<accession>Q241Y4</accession>
<sequence>MVNQLIVQQLLKLKNIILMNQLSKNLKIFKKYLRNQINSLTGGYNLHIFYRNRLYKLIYLHSKCYILHLHRICYLHHLYINYHYYYRIQNKFQNFQIFSMIFRVALQSKKFQ</sequence>
<reference evidence="2" key="1">
    <citation type="journal article" date="2006" name="PLoS Biol.">
        <title>Macronuclear genome sequence of the ciliate Tetrahymena thermophila, a model eukaryote.</title>
        <authorList>
            <person name="Eisen J.A."/>
            <person name="Coyne R.S."/>
            <person name="Wu M."/>
            <person name="Wu D."/>
            <person name="Thiagarajan M."/>
            <person name="Wortman J.R."/>
            <person name="Badger J.H."/>
            <person name="Ren Q."/>
            <person name="Amedeo P."/>
            <person name="Jones K.M."/>
            <person name="Tallon L.J."/>
            <person name="Delcher A.L."/>
            <person name="Salzberg S.L."/>
            <person name="Silva J.C."/>
            <person name="Haas B.J."/>
            <person name="Majoros W.H."/>
            <person name="Farzad M."/>
            <person name="Carlton J.M."/>
            <person name="Smith R.K. Jr."/>
            <person name="Garg J."/>
            <person name="Pearlman R.E."/>
            <person name="Karrer K.M."/>
            <person name="Sun L."/>
            <person name="Manning G."/>
            <person name="Elde N.C."/>
            <person name="Turkewitz A.P."/>
            <person name="Asai D.J."/>
            <person name="Wilkes D.E."/>
            <person name="Wang Y."/>
            <person name="Cai H."/>
            <person name="Collins K."/>
            <person name="Stewart B.A."/>
            <person name="Lee S.R."/>
            <person name="Wilamowska K."/>
            <person name="Weinberg Z."/>
            <person name="Ruzzo W.L."/>
            <person name="Wloga D."/>
            <person name="Gaertig J."/>
            <person name="Frankel J."/>
            <person name="Tsao C.-C."/>
            <person name="Gorovsky M.A."/>
            <person name="Keeling P.J."/>
            <person name="Waller R.F."/>
            <person name="Patron N.J."/>
            <person name="Cherry J.M."/>
            <person name="Stover N.A."/>
            <person name="Krieger C.J."/>
            <person name="del Toro C."/>
            <person name="Ryder H.F."/>
            <person name="Williamson S.C."/>
            <person name="Barbeau R.A."/>
            <person name="Hamilton E.P."/>
            <person name="Orias E."/>
        </authorList>
    </citation>
    <scope>NUCLEOTIDE SEQUENCE [LARGE SCALE GENOMIC DNA]</scope>
    <source>
        <strain evidence="2">SB210</strain>
    </source>
</reference>
<protein>
    <submittedName>
        <fullName evidence="1">Uncharacterized protein</fullName>
    </submittedName>
</protein>
<dbReference type="AlphaFoldDB" id="Q241Y4"/>
<dbReference type="RefSeq" id="XP_001022812.2">
    <property type="nucleotide sequence ID" value="XM_001022812.2"/>
</dbReference>
<dbReference type="InParanoid" id="Q241Y4"/>
<evidence type="ECO:0000313" key="2">
    <source>
        <dbReference type="Proteomes" id="UP000009168"/>
    </source>
</evidence>
<dbReference type="HOGENOM" id="CLU_815054_0_0_1"/>
<organism evidence="1 2">
    <name type="scientific">Tetrahymena thermophila (strain SB210)</name>
    <dbReference type="NCBI Taxonomy" id="312017"/>
    <lineage>
        <taxon>Eukaryota</taxon>
        <taxon>Sar</taxon>
        <taxon>Alveolata</taxon>
        <taxon>Ciliophora</taxon>
        <taxon>Intramacronucleata</taxon>
        <taxon>Oligohymenophorea</taxon>
        <taxon>Hymenostomatida</taxon>
        <taxon>Tetrahymenina</taxon>
        <taxon>Tetrahymenidae</taxon>
        <taxon>Tetrahymena</taxon>
    </lineage>
</organism>
<dbReference type="EMBL" id="GG662529">
    <property type="protein sequence ID" value="EAS02567.2"/>
    <property type="molecule type" value="Genomic_DNA"/>
</dbReference>
<name>Q241Y4_TETTS</name>
<proteinExistence type="predicted"/>